<keyword evidence="3" id="KW-1185">Reference proteome</keyword>
<evidence type="ECO:0000256" key="1">
    <source>
        <dbReference type="SAM" id="MobiDB-lite"/>
    </source>
</evidence>
<dbReference type="KEGG" id="nmv:NITMOv2_0244"/>
<feature type="region of interest" description="Disordered" evidence="1">
    <location>
        <begin position="1"/>
        <end position="25"/>
    </location>
</feature>
<gene>
    <name evidence="2" type="ORF">NITMOv2_0244</name>
</gene>
<accession>A0A0K2G6V7</accession>
<dbReference type="AlphaFoldDB" id="A0A0K2G6V7"/>
<feature type="compositionally biased region" description="Basic and acidic residues" evidence="1">
    <location>
        <begin position="1"/>
        <end position="19"/>
    </location>
</feature>
<name>A0A0K2G6V7_NITMO</name>
<organism evidence="2 3">
    <name type="scientific">Nitrospira moscoviensis</name>
    <dbReference type="NCBI Taxonomy" id="42253"/>
    <lineage>
        <taxon>Bacteria</taxon>
        <taxon>Pseudomonadati</taxon>
        <taxon>Nitrospirota</taxon>
        <taxon>Nitrospiria</taxon>
        <taxon>Nitrospirales</taxon>
        <taxon>Nitrospiraceae</taxon>
        <taxon>Nitrospira</taxon>
    </lineage>
</organism>
<dbReference type="EMBL" id="CP011801">
    <property type="protein sequence ID" value="ALA56683.1"/>
    <property type="molecule type" value="Genomic_DNA"/>
</dbReference>
<protein>
    <submittedName>
        <fullName evidence="2">Uncharacterized protein</fullName>
    </submittedName>
</protein>
<sequence>MPVDRPFPKRPPDENHGEPDGLAGLKQRERLEQLIHRAEAAGKRDERFGADEEVHLAQGKIPELEAQLRRNVGVRPLLVRQGDVQADGFASRIRRPPICRLHDAGSTAGDDHVVAPSVGLTGGGDQPSEFAGDVVIGGQLKLPAGRGRRAGELRIARSPSRGVFGEPERFPRGGWFLQPGAAEDDDGRLDSLLFLNQLRFQQLKPEAEGTEFFALEKVEIAIGGNVRRSGKNGVKEAGIPSRRIGHGTAL</sequence>
<evidence type="ECO:0000313" key="3">
    <source>
        <dbReference type="Proteomes" id="UP000069205"/>
    </source>
</evidence>
<reference evidence="2 3" key="1">
    <citation type="journal article" date="2015" name="Proc. Natl. Acad. Sci. U.S.A.">
        <title>Expanded metabolic versatility of ubiquitous nitrite-oxidizing bacteria from the genus Nitrospira.</title>
        <authorList>
            <person name="Koch H."/>
            <person name="Lucker S."/>
            <person name="Albertsen M."/>
            <person name="Kitzinger K."/>
            <person name="Herbold C."/>
            <person name="Spieck E."/>
            <person name="Nielsen P.H."/>
            <person name="Wagner M."/>
            <person name="Daims H."/>
        </authorList>
    </citation>
    <scope>NUCLEOTIDE SEQUENCE [LARGE SCALE GENOMIC DNA]</scope>
    <source>
        <strain evidence="2 3">NSP M-1</strain>
    </source>
</reference>
<dbReference type="Proteomes" id="UP000069205">
    <property type="component" value="Chromosome"/>
</dbReference>
<proteinExistence type="predicted"/>
<evidence type="ECO:0000313" key="2">
    <source>
        <dbReference type="EMBL" id="ALA56683.1"/>
    </source>
</evidence>